<dbReference type="Proteomes" id="UP000324897">
    <property type="component" value="Chromosome 6"/>
</dbReference>
<name>A0A5J9WQ05_9POAL</name>
<keyword evidence="4" id="KW-1185">Reference proteome</keyword>
<sequence>MDDREWMYTGHPRKGSETSEWVDKTLAFLKQAFANVRKGEKTWCPCSRCDNTREQTEAEMGLHLGNYGFTQGYIRWVYHGEAHRLRKEVVRQRVDDCDADGRVGDMLQDYQEARFHEQPREEEEPEESTKCFYDMFEASQKPFHGHTRVSKLDAIARLMAVKSQFSLSRNAFDVMFTVVASLLPEGHILPMSMYEAQKLLSALKMPYEHIHACPKGCVLFRKDHAEAKYCPKYGSSRFMEVDAADGQKRQLTVPVKILRGFLDVFWHDEVPPTAHEVDTLLCNGAGNGLPDFISWFKRKIEMEVDNETVVEDDAGDEVHNANDLKLLERLHLDDEDIPPSEHVQDDIDLDDYSDDEANDAEDPDLDDYF</sequence>
<proteinExistence type="predicted"/>
<accession>A0A5J9WQ05</accession>
<comment type="caution">
    <text evidence="3">The sequence shown here is derived from an EMBL/GenBank/DDBJ whole genome shotgun (WGS) entry which is preliminary data.</text>
</comment>
<evidence type="ECO:0000256" key="1">
    <source>
        <dbReference type="SAM" id="MobiDB-lite"/>
    </source>
</evidence>
<dbReference type="Pfam" id="PF13963">
    <property type="entry name" value="Transpos_assoc"/>
    <property type="match status" value="1"/>
</dbReference>
<feature type="compositionally biased region" description="Acidic residues" evidence="1">
    <location>
        <begin position="346"/>
        <end position="369"/>
    </location>
</feature>
<protein>
    <recommendedName>
        <fullName evidence="2">Transposase-associated domain-containing protein</fullName>
    </recommendedName>
</protein>
<evidence type="ECO:0000313" key="4">
    <source>
        <dbReference type="Proteomes" id="UP000324897"/>
    </source>
</evidence>
<feature type="region of interest" description="Disordered" evidence="1">
    <location>
        <begin position="335"/>
        <end position="369"/>
    </location>
</feature>
<feature type="domain" description="Transposase-associated" evidence="2">
    <location>
        <begin position="4"/>
        <end position="81"/>
    </location>
</feature>
<reference evidence="3 4" key="1">
    <citation type="journal article" date="2019" name="Sci. Rep.">
        <title>A high-quality genome of Eragrostis curvula grass provides insights into Poaceae evolution and supports new strategies to enhance forage quality.</title>
        <authorList>
            <person name="Carballo J."/>
            <person name="Santos B.A.C.M."/>
            <person name="Zappacosta D."/>
            <person name="Garbus I."/>
            <person name="Selva J.P."/>
            <person name="Gallo C.A."/>
            <person name="Diaz A."/>
            <person name="Albertini E."/>
            <person name="Caccamo M."/>
            <person name="Echenique V."/>
        </authorList>
    </citation>
    <scope>NUCLEOTIDE SEQUENCE [LARGE SCALE GENOMIC DNA]</scope>
    <source>
        <strain evidence="4">cv. Victoria</strain>
        <tissue evidence="3">Leaf</tissue>
    </source>
</reference>
<dbReference type="OrthoDB" id="671800at2759"/>
<gene>
    <name evidence="3" type="ORF">EJB05_01553</name>
</gene>
<dbReference type="PANTHER" id="PTHR10775">
    <property type="entry name" value="OS08G0208400 PROTEIN"/>
    <property type="match status" value="1"/>
</dbReference>
<organism evidence="3 4">
    <name type="scientific">Eragrostis curvula</name>
    <name type="common">weeping love grass</name>
    <dbReference type="NCBI Taxonomy" id="38414"/>
    <lineage>
        <taxon>Eukaryota</taxon>
        <taxon>Viridiplantae</taxon>
        <taxon>Streptophyta</taxon>
        <taxon>Embryophyta</taxon>
        <taxon>Tracheophyta</taxon>
        <taxon>Spermatophyta</taxon>
        <taxon>Magnoliopsida</taxon>
        <taxon>Liliopsida</taxon>
        <taxon>Poales</taxon>
        <taxon>Poaceae</taxon>
        <taxon>PACMAD clade</taxon>
        <taxon>Chloridoideae</taxon>
        <taxon>Eragrostideae</taxon>
        <taxon>Eragrostidinae</taxon>
        <taxon>Eragrostis</taxon>
    </lineage>
</organism>
<dbReference type="PANTHER" id="PTHR10775:SF185">
    <property type="entry name" value="OS08G0208400 PROTEIN"/>
    <property type="match status" value="1"/>
</dbReference>
<evidence type="ECO:0000259" key="2">
    <source>
        <dbReference type="Pfam" id="PF13963"/>
    </source>
</evidence>
<dbReference type="AlphaFoldDB" id="A0A5J9WQ05"/>
<dbReference type="Gramene" id="TVU50191">
    <property type="protein sequence ID" value="TVU50191"/>
    <property type="gene ID" value="EJB05_01553"/>
</dbReference>
<feature type="non-terminal residue" evidence="3">
    <location>
        <position position="1"/>
    </location>
</feature>
<evidence type="ECO:0000313" key="3">
    <source>
        <dbReference type="EMBL" id="TVU50191.1"/>
    </source>
</evidence>
<dbReference type="EMBL" id="RWGY01000002">
    <property type="protein sequence ID" value="TVU50191.1"/>
    <property type="molecule type" value="Genomic_DNA"/>
</dbReference>
<dbReference type="InterPro" id="IPR029480">
    <property type="entry name" value="Transpos_assoc"/>
</dbReference>